<keyword evidence="1" id="KW-1133">Transmembrane helix</keyword>
<sequence length="254" mass="27197">MLIALGIVTLCLVAQSSGVDFPGGMLGSSGVVLVLLGLMIFLHPGRDGVFPGVGRGSIAIATILSVHDTGGRGGINPRVRCELFVRRVGGESYVASTFFHVASSGPFSLAALRPGAMVAVRCRPGSVSRVRIARGLSPLHAQWALDRIRLAEGEVECERLDVVREGRETRALVLSCRPTGDIVGDYPWMVLGLRVYREDGDWFLAEVRVAVPLPVIPRLSAGTELVAFYRREEEADIAVILPIPTAGVGIRLYA</sequence>
<keyword evidence="1" id="KW-0812">Transmembrane</keyword>
<evidence type="ECO:0000313" key="2">
    <source>
        <dbReference type="EMBL" id="TQM65609.1"/>
    </source>
</evidence>
<dbReference type="EMBL" id="VFPN01000001">
    <property type="protein sequence ID" value="TQM65609.1"/>
    <property type="molecule type" value="Genomic_DNA"/>
</dbReference>
<evidence type="ECO:0000313" key="3">
    <source>
        <dbReference type="Proteomes" id="UP000318331"/>
    </source>
</evidence>
<name>A0A543I4W9_9MICO</name>
<organism evidence="2 3">
    <name type="scientific">Klugiella xanthotipulae</name>
    <dbReference type="NCBI Taxonomy" id="244735"/>
    <lineage>
        <taxon>Bacteria</taxon>
        <taxon>Bacillati</taxon>
        <taxon>Actinomycetota</taxon>
        <taxon>Actinomycetes</taxon>
        <taxon>Micrococcales</taxon>
        <taxon>Microbacteriaceae</taxon>
        <taxon>Klugiella</taxon>
    </lineage>
</organism>
<protein>
    <recommendedName>
        <fullName evidence="4">DUF4131 domain-containing protein</fullName>
    </recommendedName>
</protein>
<comment type="caution">
    <text evidence="2">The sequence shown here is derived from an EMBL/GenBank/DDBJ whole genome shotgun (WGS) entry which is preliminary data.</text>
</comment>
<evidence type="ECO:0000256" key="1">
    <source>
        <dbReference type="SAM" id="Phobius"/>
    </source>
</evidence>
<reference evidence="2 3" key="1">
    <citation type="submission" date="2019-06" db="EMBL/GenBank/DDBJ databases">
        <title>Sequencing the genomes of 1000 actinobacteria strains.</title>
        <authorList>
            <person name="Klenk H.-P."/>
        </authorList>
    </citation>
    <scope>NUCLEOTIDE SEQUENCE [LARGE SCALE GENOMIC DNA]</scope>
    <source>
        <strain evidence="2 3">DSM 18031</strain>
    </source>
</reference>
<proteinExistence type="predicted"/>
<accession>A0A543I4W9</accession>
<keyword evidence="1" id="KW-0472">Membrane</keyword>
<dbReference type="AlphaFoldDB" id="A0A543I4W9"/>
<evidence type="ECO:0008006" key="4">
    <source>
        <dbReference type="Google" id="ProtNLM"/>
    </source>
</evidence>
<keyword evidence="3" id="KW-1185">Reference proteome</keyword>
<dbReference type="Proteomes" id="UP000318331">
    <property type="component" value="Unassembled WGS sequence"/>
</dbReference>
<feature type="transmembrane region" description="Helical" evidence="1">
    <location>
        <begin position="28"/>
        <end position="45"/>
    </location>
</feature>
<gene>
    <name evidence="2" type="ORF">FB466_0415</name>
</gene>